<reference evidence="3" key="1">
    <citation type="submission" date="2025-08" db="UniProtKB">
        <authorList>
            <consortium name="RefSeq"/>
        </authorList>
    </citation>
    <scope>IDENTIFICATION</scope>
    <source>
        <tissue evidence="3">Whole organism</tissue>
    </source>
</reference>
<dbReference type="GeneID" id="125178952"/>
<evidence type="ECO:0000313" key="2">
    <source>
        <dbReference type="Proteomes" id="UP000694843"/>
    </source>
</evidence>
<keyword evidence="2" id="KW-1185">Reference proteome</keyword>
<dbReference type="RefSeq" id="XP_047739853.1">
    <property type="nucleotide sequence ID" value="XM_047883897.1"/>
</dbReference>
<evidence type="ECO:0000313" key="3">
    <source>
        <dbReference type="RefSeq" id="XP_047739853.1"/>
    </source>
</evidence>
<feature type="compositionally biased region" description="Polar residues" evidence="1">
    <location>
        <begin position="158"/>
        <end position="168"/>
    </location>
</feature>
<gene>
    <name evidence="3" type="primary">LOC125178952</name>
</gene>
<evidence type="ECO:0000256" key="1">
    <source>
        <dbReference type="SAM" id="MobiDB-lite"/>
    </source>
</evidence>
<dbReference type="AlphaFoldDB" id="A0A979FRT0"/>
<accession>A0A979FRT0</accession>
<dbReference type="Proteomes" id="UP000694843">
    <property type="component" value="Unplaced"/>
</dbReference>
<protein>
    <submittedName>
        <fullName evidence="3">Uncharacterized protein LOC125178952</fullName>
    </submittedName>
</protein>
<dbReference type="KEGG" id="hazt:125178952"/>
<name>A0A979FRT0_HYAAZ</name>
<proteinExistence type="predicted"/>
<feature type="region of interest" description="Disordered" evidence="1">
    <location>
        <begin position="158"/>
        <end position="192"/>
    </location>
</feature>
<organism evidence="2 3">
    <name type="scientific">Hyalella azteca</name>
    <name type="common">Amphipod</name>
    <dbReference type="NCBI Taxonomy" id="294128"/>
    <lineage>
        <taxon>Eukaryota</taxon>
        <taxon>Metazoa</taxon>
        <taxon>Ecdysozoa</taxon>
        <taxon>Arthropoda</taxon>
        <taxon>Crustacea</taxon>
        <taxon>Multicrustacea</taxon>
        <taxon>Malacostraca</taxon>
        <taxon>Eumalacostraca</taxon>
        <taxon>Peracarida</taxon>
        <taxon>Amphipoda</taxon>
        <taxon>Senticaudata</taxon>
        <taxon>Talitrida</taxon>
        <taxon>Talitroidea</taxon>
        <taxon>Hyalellidae</taxon>
        <taxon>Hyalella</taxon>
    </lineage>
</organism>
<sequence length="221" mass="24900">MQQQRYRDHFNPDEFIPPVLLSPIFPSIECLSPRSKSKALQLMSDDGSLASRTMSADQILQEIQDCLQILNSKYASKLSSQIQKLGGSKVLLDKRPLPYSGTDQTCINSISNSMKTCEKLFAPEGRFDKKSESSNFRGHRKLHEVSNCIGTEQCDSKFGSSDLDSSVQAPDPSRHDQDGGESKDHEGENTSLNVEAKLKVCQRLMELQKHLLRYRENLNYS</sequence>
<feature type="compositionally biased region" description="Basic and acidic residues" evidence="1">
    <location>
        <begin position="172"/>
        <end position="188"/>
    </location>
</feature>